<dbReference type="InterPro" id="IPR034714">
    <property type="entry name" value="TagA_TarA"/>
</dbReference>
<dbReference type="RefSeq" id="WP_090632293.1">
    <property type="nucleotide sequence ID" value="NZ_CVRB01000001.1"/>
</dbReference>
<organism evidence="6 7">
    <name type="scientific">Neobacillus massiliamazoniensis</name>
    <dbReference type="NCBI Taxonomy" id="1499688"/>
    <lineage>
        <taxon>Bacteria</taxon>
        <taxon>Bacillati</taxon>
        <taxon>Bacillota</taxon>
        <taxon>Bacilli</taxon>
        <taxon>Bacillales</taxon>
        <taxon>Bacillaceae</taxon>
        <taxon>Neobacillus</taxon>
    </lineage>
</organism>
<evidence type="ECO:0000256" key="4">
    <source>
        <dbReference type="ARBA" id="ARBA00023316"/>
    </source>
</evidence>
<dbReference type="PANTHER" id="PTHR34136">
    <property type="match status" value="1"/>
</dbReference>
<keyword evidence="7" id="KW-1185">Reference proteome</keyword>
<accession>A0A0U1NTK8</accession>
<evidence type="ECO:0000256" key="3">
    <source>
        <dbReference type="ARBA" id="ARBA00022944"/>
    </source>
</evidence>
<dbReference type="HAMAP" id="MF_02070">
    <property type="entry name" value="TagA_TarA"/>
    <property type="match status" value="1"/>
</dbReference>
<dbReference type="NCBIfam" id="TIGR00696">
    <property type="entry name" value="wecG_tagA_cpsF"/>
    <property type="match status" value="1"/>
</dbReference>
<evidence type="ECO:0000313" key="7">
    <source>
        <dbReference type="Proteomes" id="UP000199087"/>
    </source>
</evidence>
<dbReference type="GO" id="GO:0047244">
    <property type="term" value="F:N-acetylglucosaminyldiphosphoundecaprenol N-acetyl-beta-D-mannosaminyltransferase activity"/>
    <property type="evidence" value="ECO:0007669"/>
    <property type="project" value="UniProtKB-UniRule"/>
</dbReference>
<keyword evidence="2 5" id="KW-0808">Transferase</keyword>
<evidence type="ECO:0000313" key="6">
    <source>
        <dbReference type="EMBL" id="CRK81377.1"/>
    </source>
</evidence>
<dbReference type="EC" id="2.4.1.187" evidence="5"/>
<keyword evidence="3 5" id="KW-0777">Teichoic acid biosynthesis</keyword>
<keyword evidence="4 5" id="KW-0961">Cell wall biogenesis/degradation</keyword>
<evidence type="ECO:0000256" key="5">
    <source>
        <dbReference type="HAMAP-Rule" id="MF_02070"/>
    </source>
</evidence>
<dbReference type="AlphaFoldDB" id="A0A0U1NTK8"/>
<dbReference type="UniPathway" id="UPA00632"/>
<protein>
    <recommendedName>
        <fullName evidence="5">N-acetylglucosaminyldiphosphoundecaprenol N-acetyl-beta-D-mannosaminyltransferase</fullName>
        <ecNumber evidence="5">2.4.1.187</ecNumber>
    </recommendedName>
    <alternativeName>
        <fullName evidence="5">N-acetylmannosaminyltransferase</fullName>
    </alternativeName>
    <alternativeName>
        <fullName evidence="5">UDP-N-acetylmannosamine transferase</fullName>
    </alternativeName>
    <alternativeName>
        <fullName evidence="5">UDP-N-acetylmannosamine:N-acetylglucosaminyl pyrophosphorylundecaprenol N-acetylmannosaminyltransferase</fullName>
    </alternativeName>
</protein>
<evidence type="ECO:0000256" key="1">
    <source>
        <dbReference type="ARBA" id="ARBA00022676"/>
    </source>
</evidence>
<proteinExistence type="inferred from homology"/>
<evidence type="ECO:0000256" key="2">
    <source>
        <dbReference type="ARBA" id="ARBA00022679"/>
    </source>
</evidence>
<reference evidence="7" key="1">
    <citation type="submission" date="2015-05" db="EMBL/GenBank/DDBJ databases">
        <authorList>
            <person name="Urmite Genomes"/>
        </authorList>
    </citation>
    <scope>NUCLEOTIDE SEQUENCE [LARGE SCALE GENOMIC DNA]</scope>
    <source>
        <strain evidence="7">LF1</strain>
    </source>
</reference>
<dbReference type="GO" id="GO:0019350">
    <property type="term" value="P:teichoic acid biosynthetic process"/>
    <property type="evidence" value="ECO:0007669"/>
    <property type="project" value="UniProtKB-UniRule"/>
</dbReference>
<name>A0A0U1NTK8_9BACI</name>
<dbReference type="InterPro" id="IPR004629">
    <property type="entry name" value="WecG_TagA_CpsF"/>
</dbReference>
<dbReference type="OrthoDB" id="9771846at2"/>
<dbReference type="CDD" id="cd06533">
    <property type="entry name" value="Glyco_transf_WecG_TagA"/>
    <property type="match status" value="1"/>
</dbReference>
<comment type="similarity">
    <text evidence="5">Belongs to the glycosyltransferase 26 family. TagA/TarA subfamily.</text>
</comment>
<comment type="catalytic activity">
    <reaction evidence="5">
        <text>UDP-N-acetyl-alpha-D-mannosamine + N-acetyl-alpha-D-glucosaminyl-di-trans,octa-cis-undecaprenyl diphosphate = N-acetyl-beta-D-mannosaminyl-(1-&gt;4)-N-acetyl-alpha-D-glucosaminyl di-trans,octa-cis-undecaprenyl diphosphate + UDP + H(+)</text>
        <dbReference type="Rhea" id="RHEA:16053"/>
        <dbReference type="ChEBI" id="CHEBI:15378"/>
        <dbReference type="ChEBI" id="CHEBI:58223"/>
        <dbReference type="ChEBI" id="CHEBI:62959"/>
        <dbReference type="ChEBI" id="CHEBI:68623"/>
        <dbReference type="ChEBI" id="CHEBI:132210"/>
        <dbReference type="EC" id="2.4.1.187"/>
    </reaction>
</comment>
<dbReference type="Proteomes" id="UP000199087">
    <property type="component" value="Unassembled WGS sequence"/>
</dbReference>
<comment type="pathway">
    <text evidence="5">Cell wall biogenesis; teichoic acid biosynthesis.</text>
</comment>
<dbReference type="EMBL" id="CVRB01000001">
    <property type="protein sequence ID" value="CRK81377.1"/>
    <property type="molecule type" value="Genomic_DNA"/>
</dbReference>
<dbReference type="GO" id="GO:0071555">
    <property type="term" value="P:cell wall organization"/>
    <property type="evidence" value="ECO:0007669"/>
    <property type="project" value="UniProtKB-KW"/>
</dbReference>
<sequence>MINNSKIHILNTSFDHISRSQLMAELDGRINNATKTFLVTANPEIVYYAEKNPTYQKIIDQADFVIADGYGVILASKIIRNPLPEKIPGFEVMCELLARGNSHGWSAYFLGAKRDVIEQAISNIKVNYPHLTIAGFHDGYFSDSSEIVKELEDTKPDLVFVALGFPKQEKWIHEQFSEMEKGLFIGVGGSFDVLAGTVKRAPVIWRKLNLEWLYRLIKQPSRWRRMLVLPIFVLKVIKKHFFTLK</sequence>
<dbReference type="Pfam" id="PF03808">
    <property type="entry name" value="Glyco_tran_WecG"/>
    <property type="match status" value="1"/>
</dbReference>
<comment type="function">
    <text evidence="5">Catalyzes the conversion of GlcNAc-PP-undecaprenol into ManNAc-GlcNAc-PP-undecaprenol, the first committed lipid intermediate in the de novo synthesis of teichoic acid.</text>
</comment>
<dbReference type="STRING" id="1499688.BN000_01279"/>
<keyword evidence="1 5" id="KW-0328">Glycosyltransferase</keyword>
<gene>
    <name evidence="6" type="ORF">BN000_01279</name>
</gene>
<dbReference type="PANTHER" id="PTHR34136:SF1">
    <property type="entry name" value="UDP-N-ACETYL-D-MANNOSAMINURONIC ACID TRANSFERASE"/>
    <property type="match status" value="1"/>
</dbReference>